<proteinExistence type="predicted"/>
<evidence type="ECO:0000313" key="2">
    <source>
        <dbReference type="Proteomes" id="UP000029614"/>
    </source>
</evidence>
<sequence>MYIKKVSVSGELIPLVKCYANFIGSIYHMVTGHVMVITSIRDGKHMKGSLHYVGKAFDVRSRDMSDSELTTFLHLVKQECDSRLDIVKESNHIHIEYDPH</sequence>
<accession>A0A096AXD2</accession>
<reference evidence="1 2" key="1">
    <citation type="submission" date="2014-07" db="EMBL/GenBank/DDBJ databases">
        <authorList>
            <person name="McCorrison J."/>
            <person name="Sanka R."/>
            <person name="Torralba M."/>
            <person name="Gillis M."/>
            <person name="Haft D.H."/>
            <person name="Methe B."/>
            <person name="Sutton G."/>
            <person name="Nelson K.E."/>
        </authorList>
    </citation>
    <scope>NUCLEOTIDE SEQUENCE [LARGE SCALE GENOMIC DNA]</scope>
    <source>
        <strain evidence="1 2">DNF00058</strain>
    </source>
</reference>
<name>A0A096AXD2_9BACT</name>
<protein>
    <recommendedName>
        <fullName evidence="3">Peptidase M15A C-terminal domain-containing protein</fullName>
    </recommendedName>
</protein>
<dbReference type="EMBL" id="JRNU01000025">
    <property type="protein sequence ID" value="KGF51748.1"/>
    <property type="molecule type" value="Genomic_DNA"/>
</dbReference>
<organism evidence="1 2">
    <name type="scientific">Prevotella amnii DNF00058</name>
    <dbReference type="NCBI Taxonomy" id="1401066"/>
    <lineage>
        <taxon>Bacteria</taxon>
        <taxon>Pseudomonadati</taxon>
        <taxon>Bacteroidota</taxon>
        <taxon>Bacteroidia</taxon>
        <taxon>Bacteroidales</taxon>
        <taxon>Prevotellaceae</taxon>
        <taxon>Prevotella</taxon>
    </lineage>
</organism>
<dbReference type="AlphaFoldDB" id="A0A096AXD2"/>
<evidence type="ECO:0000313" key="1">
    <source>
        <dbReference type="EMBL" id="KGF51748.1"/>
    </source>
</evidence>
<dbReference type="Proteomes" id="UP000029614">
    <property type="component" value="Unassembled WGS sequence"/>
</dbReference>
<evidence type="ECO:0008006" key="3">
    <source>
        <dbReference type="Google" id="ProtNLM"/>
    </source>
</evidence>
<keyword evidence="2" id="KW-1185">Reference proteome</keyword>
<gene>
    <name evidence="1" type="ORF">HMPREF9302_06360</name>
</gene>
<comment type="caution">
    <text evidence="1">The sequence shown here is derived from an EMBL/GenBank/DDBJ whole genome shotgun (WGS) entry which is preliminary data.</text>
</comment>